<protein>
    <submittedName>
        <fullName evidence="3">Uncharacterized protein</fullName>
    </submittedName>
</protein>
<feature type="coiled-coil region" evidence="1">
    <location>
        <begin position="122"/>
        <end position="156"/>
    </location>
</feature>
<evidence type="ECO:0000256" key="1">
    <source>
        <dbReference type="SAM" id="Coils"/>
    </source>
</evidence>
<name>A0A917M5L3_9BACL</name>
<feature type="compositionally biased region" description="Acidic residues" evidence="2">
    <location>
        <begin position="182"/>
        <end position="192"/>
    </location>
</feature>
<dbReference type="EMBL" id="BMHY01000009">
    <property type="protein sequence ID" value="GGG79513.1"/>
    <property type="molecule type" value="Genomic_DNA"/>
</dbReference>
<keyword evidence="1" id="KW-0175">Coiled coil</keyword>
<comment type="caution">
    <text evidence="3">The sequence shown here is derived from an EMBL/GenBank/DDBJ whole genome shotgun (WGS) entry which is preliminary data.</text>
</comment>
<evidence type="ECO:0000256" key="2">
    <source>
        <dbReference type="SAM" id="MobiDB-lite"/>
    </source>
</evidence>
<dbReference type="AlphaFoldDB" id="A0A917M5L3"/>
<dbReference type="RefSeq" id="WP_188891045.1">
    <property type="nucleotide sequence ID" value="NZ_BMHY01000009.1"/>
</dbReference>
<reference evidence="3 4" key="1">
    <citation type="journal article" date="2014" name="Int. J. Syst. Evol. Microbiol.">
        <title>Complete genome sequence of Corynebacterium casei LMG S-19264T (=DSM 44701T), isolated from a smear-ripened cheese.</title>
        <authorList>
            <consortium name="US DOE Joint Genome Institute (JGI-PGF)"/>
            <person name="Walter F."/>
            <person name="Albersmeier A."/>
            <person name="Kalinowski J."/>
            <person name="Ruckert C."/>
        </authorList>
    </citation>
    <scope>NUCLEOTIDE SEQUENCE [LARGE SCALE GENOMIC DNA]</scope>
    <source>
        <strain evidence="3 4">CGMCC 1.15286</strain>
    </source>
</reference>
<gene>
    <name evidence="3" type="ORF">GCM10010918_40730</name>
</gene>
<dbReference type="Proteomes" id="UP000600247">
    <property type="component" value="Unassembled WGS sequence"/>
</dbReference>
<evidence type="ECO:0000313" key="3">
    <source>
        <dbReference type="EMBL" id="GGG79513.1"/>
    </source>
</evidence>
<organism evidence="3 4">
    <name type="scientific">Paenibacillus radicis</name>
    <name type="common">ex Gao et al. 2016</name>
    <dbReference type="NCBI Taxonomy" id="1737354"/>
    <lineage>
        <taxon>Bacteria</taxon>
        <taxon>Bacillati</taxon>
        <taxon>Bacillota</taxon>
        <taxon>Bacilli</taxon>
        <taxon>Bacillales</taxon>
        <taxon>Paenibacillaceae</taxon>
        <taxon>Paenibacillus</taxon>
    </lineage>
</organism>
<feature type="region of interest" description="Disordered" evidence="2">
    <location>
        <begin position="160"/>
        <end position="192"/>
    </location>
</feature>
<proteinExistence type="predicted"/>
<evidence type="ECO:0000313" key="4">
    <source>
        <dbReference type="Proteomes" id="UP000600247"/>
    </source>
</evidence>
<sequence length="192" mass="22483">MEAEDTKMITQEEFATVSELFRKAYPYFVHEIERVEEERGKLNDFQLMLAVSRAKESLAIVNWDYRKMINMVFDGYVDIYKELGRKEADEWAIVTFGCSRYIKRTDGFATVAEEAKQVEYDEESLRILLNELSLQMEAKEAELLHLYEEFNRLQRIAETLKTKPPVSDPPPDGEEAVQQQEEKDDESAKDDH</sequence>
<keyword evidence="4" id="KW-1185">Reference proteome</keyword>
<accession>A0A917M5L3</accession>